<dbReference type="Gene3D" id="4.10.240.10">
    <property type="entry name" value="Zn(2)-C6 fungal-type DNA-binding domain"/>
    <property type="match status" value="1"/>
</dbReference>
<dbReference type="GeneID" id="54464770"/>
<organism evidence="8">
    <name type="scientific">Mytilinidion resinicola</name>
    <dbReference type="NCBI Taxonomy" id="574789"/>
    <lineage>
        <taxon>Eukaryota</taxon>
        <taxon>Fungi</taxon>
        <taxon>Dikarya</taxon>
        <taxon>Ascomycota</taxon>
        <taxon>Pezizomycotina</taxon>
        <taxon>Dothideomycetes</taxon>
        <taxon>Pleosporomycetidae</taxon>
        <taxon>Mytilinidiales</taxon>
        <taxon>Mytilinidiaceae</taxon>
        <taxon>Mytilinidion</taxon>
    </lineage>
</organism>
<feature type="compositionally biased region" description="Low complexity" evidence="6">
    <location>
        <begin position="223"/>
        <end position="248"/>
    </location>
</feature>
<evidence type="ECO:0000259" key="7">
    <source>
        <dbReference type="PROSITE" id="PS50048"/>
    </source>
</evidence>
<dbReference type="GO" id="GO:0045122">
    <property type="term" value="P:aflatoxin biosynthetic process"/>
    <property type="evidence" value="ECO:0007669"/>
    <property type="project" value="InterPro"/>
</dbReference>
<evidence type="ECO:0000313" key="9">
    <source>
        <dbReference type="Proteomes" id="UP000504636"/>
    </source>
</evidence>
<reference evidence="8 10" key="1">
    <citation type="journal article" date="2020" name="Stud. Mycol.">
        <title>101 Dothideomycetes genomes: a test case for predicting lifestyles and emergence of pathogens.</title>
        <authorList>
            <person name="Haridas S."/>
            <person name="Albert R."/>
            <person name="Binder M."/>
            <person name="Bloem J."/>
            <person name="Labutti K."/>
            <person name="Salamov A."/>
            <person name="Andreopoulos B."/>
            <person name="Baker S."/>
            <person name="Barry K."/>
            <person name="Bills G."/>
            <person name="Bluhm B."/>
            <person name="Cannon C."/>
            <person name="Castanera R."/>
            <person name="Culley D."/>
            <person name="Daum C."/>
            <person name="Ezra D."/>
            <person name="Gonzalez J."/>
            <person name="Henrissat B."/>
            <person name="Kuo A."/>
            <person name="Liang C."/>
            <person name="Lipzen A."/>
            <person name="Lutzoni F."/>
            <person name="Magnuson J."/>
            <person name="Mondo S."/>
            <person name="Nolan M."/>
            <person name="Ohm R."/>
            <person name="Pangilinan J."/>
            <person name="Park H.-J."/>
            <person name="Ramirez L."/>
            <person name="Alfaro M."/>
            <person name="Sun H."/>
            <person name="Tritt A."/>
            <person name="Yoshinaga Y."/>
            <person name="Zwiers L.-H."/>
            <person name="Turgeon B."/>
            <person name="Goodwin S."/>
            <person name="Spatafora J."/>
            <person name="Crous P."/>
            <person name="Grigoriev I."/>
        </authorList>
    </citation>
    <scope>NUCLEOTIDE SEQUENCE</scope>
    <source>
        <strain evidence="8 10">CBS 304.34</strain>
    </source>
</reference>
<dbReference type="Pfam" id="PF00172">
    <property type="entry name" value="Zn_clus"/>
    <property type="match status" value="1"/>
</dbReference>
<evidence type="ECO:0000256" key="2">
    <source>
        <dbReference type="ARBA" id="ARBA00023015"/>
    </source>
</evidence>
<feature type="region of interest" description="Disordered" evidence="6">
    <location>
        <begin position="221"/>
        <end position="248"/>
    </location>
</feature>
<keyword evidence="4" id="KW-0804">Transcription</keyword>
<keyword evidence="2" id="KW-0805">Transcription regulation</keyword>
<feature type="region of interest" description="Disordered" evidence="6">
    <location>
        <begin position="87"/>
        <end position="112"/>
    </location>
</feature>
<evidence type="ECO:0000313" key="8">
    <source>
        <dbReference type="EMBL" id="KAF2804760.1"/>
    </source>
</evidence>
<reference evidence="10" key="2">
    <citation type="submission" date="2020-04" db="EMBL/GenBank/DDBJ databases">
        <authorList>
            <consortium name="NCBI Genome Project"/>
        </authorList>
    </citation>
    <scope>NUCLEOTIDE SEQUENCE</scope>
    <source>
        <strain evidence="10">CBS 304.34</strain>
    </source>
</reference>
<dbReference type="InterPro" id="IPR001138">
    <property type="entry name" value="Zn2Cys6_DnaBD"/>
</dbReference>
<dbReference type="GO" id="GO:0000981">
    <property type="term" value="F:DNA-binding transcription factor activity, RNA polymerase II-specific"/>
    <property type="evidence" value="ECO:0007669"/>
    <property type="project" value="InterPro"/>
</dbReference>
<dbReference type="CDD" id="cd00067">
    <property type="entry name" value="GAL4"/>
    <property type="match status" value="1"/>
</dbReference>
<accession>A0A6A6Y7V4</accession>
<dbReference type="InterPro" id="IPR036864">
    <property type="entry name" value="Zn2-C6_fun-type_DNA-bd_sf"/>
</dbReference>
<dbReference type="Pfam" id="PF08493">
    <property type="entry name" value="AflR"/>
    <property type="match status" value="1"/>
</dbReference>
<evidence type="ECO:0000256" key="4">
    <source>
        <dbReference type="ARBA" id="ARBA00023163"/>
    </source>
</evidence>
<dbReference type="PANTHER" id="PTHR31069">
    <property type="entry name" value="OLEATE-ACTIVATED TRANSCRIPTION FACTOR 1-RELATED"/>
    <property type="match status" value="1"/>
</dbReference>
<evidence type="ECO:0000256" key="1">
    <source>
        <dbReference type="ARBA" id="ARBA00022723"/>
    </source>
</evidence>
<dbReference type="SUPFAM" id="SSF57701">
    <property type="entry name" value="Zn2/Cys6 DNA-binding domain"/>
    <property type="match status" value="1"/>
</dbReference>
<dbReference type="AlphaFoldDB" id="A0A6A6Y7V4"/>
<dbReference type="SMART" id="SM00066">
    <property type="entry name" value="GAL4"/>
    <property type="match status" value="1"/>
</dbReference>
<dbReference type="GO" id="GO:0008270">
    <property type="term" value="F:zinc ion binding"/>
    <property type="evidence" value="ECO:0007669"/>
    <property type="project" value="InterPro"/>
</dbReference>
<feature type="domain" description="Zn(2)-C6 fungal-type" evidence="7">
    <location>
        <begin position="23"/>
        <end position="53"/>
    </location>
</feature>
<dbReference type="PROSITE" id="PS50048">
    <property type="entry name" value="ZN2_CY6_FUNGAL_2"/>
    <property type="match status" value="1"/>
</dbReference>
<dbReference type="Proteomes" id="UP000504636">
    <property type="component" value="Unplaced"/>
</dbReference>
<dbReference type="OrthoDB" id="2943660at2759"/>
<dbReference type="PRINTS" id="PR00755">
    <property type="entry name" value="AFLATOXINBRP"/>
</dbReference>
<evidence type="ECO:0000256" key="3">
    <source>
        <dbReference type="ARBA" id="ARBA00023125"/>
    </source>
</evidence>
<keyword evidence="5" id="KW-0539">Nucleus</keyword>
<dbReference type="GO" id="GO:0005634">
    <property type="term" value="C:nucleus"/>
    <property type="evidence" value="ECO:0007669"/>
    <property type="project" value="InterPro"/>
</dbReference>
<evidence type="ECO:0000256" key="5">
    <source>
        <dbReference type="ARBA" id="ARBA00023242"/>
    </source>
</evidence>
<dbReference type="RefSeq" id="XP_033571724.1">
    <property type="nucleotide sequence ID" value="XM_033723877.1"/>
</dbReference>
<dbReference type="EMBL" id="MU003711">
    <property type="protein sequence ID" value="KAF2804760.1"/>
    <property type="molecule type" value="Genomic_DNA"/>
</dbReference>
<protein>
    <recommendedName>
        <fullName evidence="7">Zn(2)-C6 fungal-type domain-containing protein</fullName>
    </recommendedName>
</protein>
<dbReference type="InterPro" id="IPR013700">
    <property type="entry name" value="AflR"/>
</dbReference>
<keyword evidence="9" id="KW-1185">Reference proteome</keyword>
<name>A0A6A6Y7V4_9PEZI</name>
<evidence type="ECO:0000256" key="6">
    <source>
        <dbReference type="SAM" id="MobiDB-lite"/>
    </source>
</evidence>
<gene>
    <name evidence="8 10" type="ORF">BDZ99DRAFT_502226</name>
</gene>
<dbReference type="PROSITE" id="PS00463">
    <property type="entry name" value="ZN2_CY6_FUNGAL_1"/>
    <property type="match status" value="1"/>
</dbReference>
<evidence type="ECO:0000313" key="10">
    <source>
        <dbReference type="RefSeq" id="XP_033571724.1"/>
    </source>
</evidence>
<keyword evidence="3" id="KW-0238">DNA-binding</keyword>
<keyword evidence="1" id="KW-0479">Metal-binding</keyword>
<reference evidence="10" key="3">
    <citation type="submission" date="2025-04" db="UniProtKB">
        <authorList>
            <consortium name="RefSeq"/>
        </authorList>
    </citation>
    <scope>IDENTIFICATION</scope>
    <source>
        <strain evidence="10">CBS 304.34</strain>
    </source>
</reference>
<dbReference type="PANTHER" id="PTHR31069:SF31">
    <property type="entry name" value="MONODICTYPHENONE CLUSTER TRANSCRIPTION FACTOR-RELATED"/>
    <property type="match status" value="1"/>
</dbReference>
<dbReference type="GO" id="GO:0003677">
    <property type="term" value="F:DNA binding"/>
    <property type="evidence" value="ECO:0007669"/>
    <property type="project" value="UniProtKB-KW"/>
</dbReference>
<sequence>MSINNRSPISKPAETKPRKLRASCDACSRAKVKCDKVRPTCHRCGNMGICCNYSLSMRLGKPRKNRSMDMSLMRDVSPASSCGAFGSRLDMRPRTTASTAESSPEPIDPFFFGPNTPEYPYQDAFMAGFNSRYSPESTTGPSLPGYHTEDLFLAPSSEPLFSTPLSHFPSSYHTGALSTPITMPGHSTPFPAPQNTHYSMSSQAPTHYYPPDAQSYFSPKYTPDPTTTPAALRPLPTPSAAPTSSPLAARDHHDCTDVAFATLGALCAPPAYQPSAADFGTASGLPSLDAVLATTKDAVDKVATLLGCPCSANPHYSTTVAFTIIKILAWHQAVAGLGAPDLSVDGNGNGSGRAQYQEPLAAFTATPVARGAFQRGGGEGEARLRAQVVLGELRRVEELVDGFSERYCKAAAREEVEGGSRVGGVYGSLETLLRTRVRETVKMALGRASEDVRRQWQRREGGGWWGGVEG</sequence>
<dbReference type="InterPro" id="IPR050675">
    <property type="entry name" value="OAF3"/>
</dbReference>
<proteinExistence type="predicted"/>